<reference evidence="1" key="1">
    <citation type="submission" date="2020-11" db="EMBL/GenBank/DDBJ databases">
        <authorList>
            <consortium name="DOE Joint Genome Institute"/>
            <person name="Ahrendt S."/>
            <person name="Riley R."/>
            <person name="Andreopoulos W."/>
            <person name="LaButti K."/>
            <person name="Pangilinan J."/>
            <person name="Ruiz-duenas F.J."/>
            <person name="Barrasa J.M."/>
            <person name="Sanchez-Garcia M."/>
            <person name="Camarero S."/>
            <person name="Miyauchi S."/>
            <person name="Serrano A."/>
            <person name="Linde D."/>
            <person name="Babiker R."/>
            <person name="Drula E."/>
            <person name="Ayuso-Fernandez I."/>
            <person name="Pacheco R."/>
            <person name="Padilla G."/>
            <person name="Ferreira P."/>
            <person name="Barriuso J."/>
            <person name="Kellner H."/>
            <person name="Castanera R."/>
            <person name="Alfaro M."/>
            <person name="Ramirez L."/>
            <person name="Pisabarro A.G."/>
            <person name="Kuo A."/>
            <person name="Tritt A."/>
            <person name="Lipzen A."/>
            <person name="He G."/>
            <person name="Yan M."/>
            <person name="Ng V."/>
            <person name="Cullen D."/>
            <person name="Martin F."/>
            <person name="Rosso M.-N."/>
            <person name="Henrissat B."/>
            <person name="Hibbett D."/>
            <person name="Martinez A.T."/>
            <person name="Grigoriev I.V."/>
        </authorList>
    </citation>
    <scope>NUCLEOTIDE SEQUENCE</scope>
    <source>
        <strain evidence="1">AH 44721</strain>
    </source>
</reference>
<dbReference type="AlphaFoldDB" id="A0A9P5NT73"/>
<evidence type="ECO:0000313" key="1">
    <source>
        <dbReference type="EMBL" id="KAF8907852.1"/>
    </source>
</evidence>
<name>A0A9P5NT73_GYMJU</name>
<evidence type="ECO:0008006" key="3">
    <source>
        <dbReference type="Google" id="ProtNLM"/>
    </source>
</evidence>
<gene>
    <name evidence="1" type="ORF">CPB84DRAFT_1767730</name>
</gene>
<dbReference type="OrthoDB" id="2830556at2759"/>
<sequence>MEAQKFIQHLKVFSFFKLRPNYREPSHCSFTSSVEFDSNRCSLTEGNKCDACKEVQDIDSEIQLAYDDMTPKKHLKDLLQRRWIILKERINPLHDPLVRYLPREIISQVFVHFVESIEPFLGGYASRFSKADCSAPLVLSAVCGTWREIAFNTPQLWAYPNIFLYSLDYGKISLQQALLREWLGRSRQLPLHISFFCPHSETNCRSLEPLFHVAKVNSPRWHTLELILSRYYYPTFTSDLRRAASLRHLRIWSDSDNFLDRRNFVLPLSTQLEELRINSLAIKDLNISWAGLTVFYMKGISTDEIFTVLRRADNLEICVFTEISQSKGDFFIPTLQITYSSLKDLELHSSVSLNLKFLLAKFILPSLEHFKYSDTSTWSGHDSPLQQLLDLICSSQCRLRTFEIQGPYTNMADRMLAKILAELPSVQRLSLGSTSVHPSVAWLSDKFFKSHETFVALYGLLKDLQELYIFGTWAFSWDGLLTFLNIAHLHTSVMQRSQFSVRLSLDSPFPQRVYPSARPLPAPRRQMGKQFPLGLWIVSQEVISYSHLFSITTWGN</sequence>
<protein>
    <recommendedName>
        <fullName evidence="3">F-box domain-containing protein</fullName>
    </recommendedName>
</protein>
<comment type="caution">
    <text evidence="1">The sequence shown here is derived from an EMBL/GenBank/DDBJ whole genome shotgun (WGS) entry which is preliminary data.</text>
</comment>
<organism evidence="1 2">
    <name type="scientific">Gymnopilus junonius</name>
    <name type="common">Spectacular rustgill mushroom</name>
    <name type="synonym">Gymnopilus spectabilis subsp. junonius</name>
    <dbReference type="NCBI Taxonomy" id="109634"/>
    <lineage>
        <taxon>Eukaryota</taxon>
        <taxon>Fungi</taxon>
        <taxon>Dikarya</taxon>
        <taxon>Basidiomycota</taxon>
        <taxon>Agaricomycotina</taxon>
        <taxon>Agaricomycetes</taxon>
        <taxon>Agaricomycetidae</taxon>
        <taxon>Agaricales</taxon>
        <taxon>Agaricineae</taxon>
        <taxon>Hymenogastraceae</taxon>
        <taxon>Gymnopilus</taxon>
    </lineage>
</organism>
<dbReference type="Proteomes" id="UP000724874">
    <property type="component" value="Unassembled WGS sequence"/>
</dbReference>
<dbReference type="Gene3D" id="3.80.10.10">
    <property type="entry name" value="Ribonuclease Inhibitor"/>
    <property type="match status" value="1"/>
</dbReference>
<accession>A0A9P5NT73</accession>
<keyword evidence="2" id="KW-1185">Reference proteome</keyword>
<dbReference type="EMBL" id="JADNYJ010000013">
    <property type="protein sequence ID" value="KAF8907852.1"/>
    <property type="molecule type" value="Genomic_DNA"/>
</dbReference>
<dbReference type="InterPro" id="IPR032675">
    <property type="entry name" value="LRR_dom_sf"/>
</dbReference>
<evidence type="ECO:0000313" key="2">
    <source>
        <dbReference type="Proteomes" id="UP000724874"/>
    </source>
</evidence>
<proteinExistence type="predicted"/>